<evidence type="ECO:0000313" key="2">
    <source>
        <dbReference type="Proteomes" id="UP000007151"/>
    </source>
</evidence>
<feature type="non-terminal residue" evidence="1">
    <location>
        <position position="52"/>
    </location>
</feature>
<proteinExistence type="predicted"/>
<accession>A0A212FKS6</accession>
<sequence>MKPRALDALVNRVERAFFARHQTGVTPPSVANIYGPPLQFPGTVVMLATLNV</sequence>
<dbReference type="InParanoid" id="A0A212FKS6"/>
<dbReference type="EMBL" id="AGBW02007991">
    <property type="protein sequence ID" value="OWR54347.1"/>
    <property type="molecule type" value="Genomic_DNA"/>
</dbReference>
<dbReference type="AlphaFoldDB" id="A0A212FKS6"/>
<keyword evidence="2" id="KW-1185">Reference proteome</keyword>
<name>A0A212FKS6_DANPL</name>
<protein>
    <submittedName>
        <fullName evidence="1">Uncharacterized protein</fullName>
    </submittedName>
</protein>
<organism evidence="1 2">
    <name type="scientific">Danaus plexippus plexippus</name>
    <dbReference type="NCBI Taxonomy" id="278856"/>
    <lineage>
        <taxon>Eukaryota</taxon>
        <taxon>Metazoa</taxon>
        <taxon>Ecdysozoa</taxon>
        <taxon>Arthropoda</taxon>
        <taxon>Hexapoda</taxon>
        <taxon>Insecta</taxon>
        <taxon>Pterygota</taxon>
        <taxon>Neoptera</taxon>
        <taxon>Endopterygota</taxon>
        <taxon>Lepidoptera</taxon>
        <taxon>Glossata</taxon>
        <taxon>Ditrysia</taxon>
        <taxon>Papilionoidea</taxon>
        <taxon>Nymphalidae</taxon>
        <taxon>Danainae</taxon>
        <taxon>Danaini</taxon>
        <taxon>Danaina</taxon>
        <taxon>Danaus</taxon>
        <taxon>Danaus</taxon>
    </lineage>
</organism>
<dbReference type="Proteomes" id="UP000007151">
    <property type="component" value="Unassembled WGS sequence"/>
</dbReference>
<gene>
    <name evidence="1" type="ORF">KGM_207466A</name>
</gene>
<evidence type="ECO:0000313" key="1">
    <source>
        <dbReference type="EMBL" id="OWR54347.1"/>
    </source>
</evidence>
<comment type="caution">
    <text evidence="1">The sequence shown here is derived from an EMBL/GenBank/DDBJ whole genome shotgun (WGS) entry which is preliminary data.</text>
</comment>
<dbReference type="KEGG" id="dpl:KGM_207466A"/>
<reference evidence="1 2" key="1">
    <citation type="journal article" date="2011" name="Cell">
        <title>The monarch butterfly genome yields insights into long-distance migration.</title>
        <authorList>
            <person name="Zhan S."/>
            <person name="Merlin C."/>
            <person name="Boore J.L."/>
            <person name="Reppert S.M."/>
        </authorList>
    </citation>
    <scope>NUCLEOTIDE SEQUENCE [LARGE SCALE GENOMIC DNA]</scope>
    <source>
        <strain evidence="1">F-2</strain>
    </source>
</reference>